<sequence>MIINGIRINLEKVMKEKGYNIGTLAEKAEMHRNGISKIINGKNNGIEFDTLDKLCTALDCNVGDIIEHVKNDNPK</sequence>
<keyword evidence="3" id="KW-1185">Reference proteome</keyword>
<dbReference type="Pfam" id="PF13443">
    <property type="entry name" value="HTH_26"/>
    <property type="match status" value="1"/>
</dbReference>
<evidence type="ECO:0000313" key="3">
    <source>
        <dbReference type="Proteomes" id="UP000681414"/>
    </source>
</evidence>
<dbReference type="Proteomes" id="UP000681414">
    <property type="component" value="Unassembled WGS sequence"/>
</dbReference>
<evidence type="ECO:0000259" key="1">
    <source>
        <dbReference type="PROSITE" id="PS50943"/>
    </source>
</evidence>
<dbReference type="SMART" id="SM00530">
    <property type="entry name" value="HTH_XRE"/>
    <property type="match status" value="1"/>
</dbReference>
<evidence type="ECO:0000313" key="2">
    <source>
        <dbReference type="EMBL" id="MBS4193474.1"/>
    </source>
</evidence>
<proteinExistence type="predicted"/>
<dbReference type="EMBL" id="JAGYPG010000001">
    <property type="protein sequence ID" value="MBS4193474.1"/>
    <property type="molecule type" value="Genomic_DNA"/>
</dbReference>
<dbReference type="SUPFAM" id="SSF47413">
    <property type="entry name" value="lambda repressor-like DNA-binding domains"/>
    <property type="match status" value="1"/>
</dbReference>
<dbReference type="AlphaFoldDB" id="A0A942YFC1"/>
<dbReference type="PANTHER" id="PTHR37301">
    <property type="entry name" value="DNA-BINDING PROTEIN-RELATED"/>
    <property type="match status" value="1"/>
</dbReference>
<dbReference type="InterPro" id="IPR001387">
    <property type="entry name" value="Cro/C1-type_HTH"/>
</dbReference>
<dbReference type="PANTHER" id="PTHR37301:SF1">
    <property type="entry name" value="DNA-BINDING PROTEIN"/>
    <property type="match status" value="1"/>
</dbReference>
<protein>
    <submittedName>
        <fullName evidence="2">Helix-turn-helix transcriptional regulator</fullName>
    </submittedName>
</protein>
<feature type="domain" description="HTH cro/C1-type" evidence="1">
    <location>
        <begin position="10"/>
        <end position="65"/>
    </location>
</feature>
<organism evidence="2 3">
    <name type="scientific">Lederbergia citri</name>
    <dbReference type="NCBI Taxonomy" id="2833580"/>
    <lineage>
        <taxon>Bacteria</taxon>
        <taxon>Bacillati</taxon>
        <taxon>Bacillota</taxon>
        <taxon>Bacilli</taxon>
        <taxon>Bacillales</taxon>
        <taxon>Bacillaceae</taxon>
        <taxon>Lederbergia</taxon>
    </lineage>
</organism>
<name>A0A942YFC1_9BACI</name>
<dbReference type="InterPro" id="IPR010982">
    <property type="entry name" value="Lambda_DNA-bd_dom_sf"/>
</dbReference>
<dbReference type="CDD" id="cd00093">
    <property type="entry name" value="HTH_XRE"/>
    <property type="match status" value="1"/>
</dbReference>
<gene>
    <name evidence="2" type="ORF">KHA97_00130</name>
</gene>
<dbReference type="Gene3D" id="1.10.260.40">
    <property type="entry name" value="lambda repressor-like DNA-binding domains"/>
    <property type="match status" value="1"/>
</dbReference>
<dbReference type="PROSITE" id="PS50943">
    <property type="entry name" value="HTH_CROC1"/>
    <property type="match status" value="1"/>
</dbReference>
<comment type="caution">
    <text evidence="2">The sequence shown here is derived from an EMBL/GenBank/DDBJ whole genome shotgun (WGS) entry which is preliminary data.</text>
</comment>
<accession>A0A942YFC1</accession>
<dbReference type="RefSeq" id="WP_213122777.1">
    <property type="nucleotide sequence ID" value="NZ_JAGYPG010000001.1"/>
</dbReference>
<reference evidence="2 3" key="1">
    <citation type="submission" date="2021-05" db="EMBL/GenBank/DDBJ databases">
        <title>Novel Bacillus species.</title>
        <authorList>
            <person name="Liu G."/>
        </authorList>
    </citation>
    <scope>NUCLEOTIDE SEQUENCE [LARGE SCALE GENOMIC DNA]</scope>
    <source>
        <strain evidence="3">FJAT-49780</strain>
    </source>
</reference>
<dbReference type="GO" id="GO:0003677">
    <property type="term" value="F:DNA binding"/>
    <property type="evidence" value="ECO:0007669"/>
    <property type="project" value="InterPro"/>
</dbReference>